<keyword evidence="2" id="KW-1185">Reference proteome</keyword>
<dbReference type="EMBL" id="CP015217">
    <property type="protein sequence ID" value="AOP34763.1"/>
    <property type="molecule type" value="Genomic_DNA"/>
</dbReference>
<evidence type="ECO:0000313" key="1">
    <source>
        <dbReference type="EMBL" id="AOP34763.1"/>
    </source>
</evidence>
<gene>
    <name evidence="1" type="ORF">A0128_13435</name>
</gene>
<evidence type="ECO:0000313" key="2">
    <source>
        <dbReference type="Proteomes" id="UP000094197"/>
    </source>
</evidence>
<dbReference type="KEGG" id="laj:A0128_13435"/>
<dbReference type="AlphaFoldDB" id="A0A1D7UYU5"/>
<sequence>MGLGDRIRLFCGGEKEGVPTFLCFQENPFHPEEFLSGVPSTFCFSEETGFEKRKGFSTEPIKNQK</sequence>
<reference evidence="1 2" key="1">
    <citation type="submission" date="2016-04" db="EMBL/GenBank/DDBJ databases">
        <title>Complete genome seqeunce of Leptospira alstonii serovar Room22.</title>
        <authorList>
            <person name="Nally J.E."/>
            <person name="Bayles D.O."/>
            <person name="Hurley D."/>
            <person name="Fanning S."/>
            <person name="McMahon B.J."/>
            <person name="Arent Z."/>
        </authorList>
    </citation>
    <scope>NUCLEOTIDE SEQUENCE [LARGE SCALE GENOMIC DNA]</scope>
    <source>
        <strain evidence="1 2">GWTS #1</strain>
    </source>
</reference>
<accession>A0A1D7UYU5</accession>
<organism evidence="1 2">
    <name type="scientific">Leptospira tipperaryensis</name>
    <dbReference type="NCBI Taxonomy" id="2564040"/>
    <lineage>
        <taxon>Bacteria</taxon>
        <taxon>Pseudomonadati</taxon>
        <taxon>Spirochaetota</taxon>
        <taxon>Spirochaetia</taxon>
        <taxon>Leptospirales</taxon>
        <taxon>Leptospiraceae</taxon>
        <taxon>Leptospira</taxon>
    </lineage>
</organism>
<proteinExistence type="predicted"/>
<dbReference type="Proteomes" id="UP000094197">
    <property type="component" value="Chromosome 1"/>
</dbReference>
<name>A0A1D7UYU5_9LEPT</name>
<protein>
    <submittedName>
        <fullName evidence="1">Uncharacterized protein</fullName>
    </submittedName>
</protein>